<dbReference type="CDD" id="cd13961">
    <property type="entry name" value="PT_UbiA_DGGGPS"/>
    <property type="match status" value="1"/>
</dbReference>
<organism evidence="7 8">
    <name type="scientific">Winogradskyella wandonensis</name>
    <dbReference type="NCBI Taxonomy" id="1442586"/>
    <lineage>
        <taxon>Bacteria</taxon>
        <taxon>Pseudomonadati</taxon>
        <taxon>Bacteroidota</taxon>
        <taxon>Flavobacteriia</taxon>
        <taxon>Flavobacteriales</taxon>
        <taxon>Flavobacteriaceae</taxon>
        <taxon>Winogradskyella</taxon>
    </lineage>
</organism>
<evidence type="ECO:0000256" key="5">
    <source>
        <dbReference type="ARBA" id="ARBA00023136"/>
    </source>
</evidence>
<feature type="transmembrane region" description="Helical" evidence="6">
    <location>
        <begin position="251"/>
        <end position="268"/>
    </location>
</feature>
<keyword evidence="5 6" id="KW-0472">Membrane</keyword>
<keyword evidence="2" id="KW-1003">Cell membrane</keyword>
<name>A0A4R1KJ83_9FLAO</name>
<feature type="transmembrane region" description="Helical" evidence="6">
    <location>
        <begin position="90"/>
        <end position="110"/>
    </location>
</feature>
<dbReference type="PANTHER" id="PTHR42723">
    <property type="entry name" value="CHLOROPHYLL SYNTHASE"/>
    <property type="match status" value="1"/>
</dbReference>
<reference evidence="7 8" key="1">
    <citation type="journal article" date="2015" name="Stand. Genomic Sci.">
        <title>Genomic Encyclopedia of Bacterial and Archaeal Type Strains, Phase III: the genomes of soil and plant-associated and newly described type strains.</title>
        <authorList>
            <person name="Whitman W.B."/>
            <person name="Woyke T."/>
            <person name="Klenk H.P."/>
            <person name="Zhou Y."/>
            <person name="Lilburn T.G."/>
            <person name="Beck B.J."/>
            <person name="De Vos P."/>
            <person name="Vandamme P."/>
            <person name="Eisen J.A."/>
            <person name="Garrity G."/>
            <person name="Hugenholtz P."/>
            <person name="Kyrpides N.C."/>
        </authorList>
    </citation>
    <scope>NUCLEOTIDE SEQUENCE [LARGE SCALE GENOMIC DNA]</scope>
    <source>
        <strain evidence="7 8">CECT 8445</strain>
    </source>
</reference>
<dbReference type="Gene3D" id="1.10.357.140">
    <property type="entry name" value="UbiA prenyltransferase"/>
    <property type="match status" value="1"/>
</dbReference>
<dbReference type="InterPro" id="IPR050475">
    <property type="entry name" value="Prenyltransferase_related"/>
</dbReference>
<evidence type="ECO:0000256" key="6">
    <source>
        <dbReference type="SAM" id="Phobius"/>
    </source>
</evidence>
<dbReference type="OrthoDB" id="9811562at2"/>
<comment type="subcellular location">
    <subcellularLocation>
        <location evidence="1">Membrane</location>
        <topology evidence="1">Multi-pass membrane protein</topology>
    </subcellularLocation>
</comment>
<dbReference type="Gene3D" id="1.20.120.1780">
    <property type="entry name" value="UbiA prenyltransferase"/>
    <property type="match status" value="1"/>
</dbReference>
<feature type="transmembrane region" description="Helical" evidence="6">
    <location>
        <begin position="116"/>
        <end position="133"/>
    </location>
</feature>
<comment type="caution">
    <text evidence="7">The sequence shown here is derived from an EMBL/GenBank/DDBJ whole genome shotgun (WGS) entry which is preliminary data.</text>
</comment>
<protein>
    <submittedName>
        <fullName evidence="7">4-hydroxybenzoate polyprenyltransferase</fullName>
    </submittedName>
</protein>
<feature type="transmembrane region" description="Helical" evidence="6">
    <location>
        <begin position="176"/>
        <end position="195"/>
    </location>
</feature>
<dbReference type="NCBIfam" id="NF009512">
    <property type="entry name" value="PRK12872.1-1"/>
    <property type="match status" value="1"/>
</dbReference>
<dbReference type="Proteomes" id="UP000295714">
    <property type="component" value="Unassembled WGS sequence"/>
</dbReference>
<sequence>MIPFLKLIRWKNLLLLILAQTLIKYALLEPLKLEYGFDTALTNLGFALLVIATVSIAAGGYIINDIEDVEADKVNKPNHVIIGKHISEKFATYLFIALNFIGVIAGFFLSNAIDKPSFFVLFILVSSVLYLYATYLKKIIVIGNVIIAALVSFSLLIVGVFDLIPVVSITNASSQYFFLDLIKDYALFAFMLNFLRELIKDIEDIDGDYKIGVNSIPIVFGRQCATKLVFGLSLIPLVLIIIYLTKNLYQQTLALIYVLVFIIAPMIYSSIKIYNAEHKTDYKHVSSILKLVMLFGVLSLLLFQFILLN</sequence>
<evidence type="ECO:0000256" key="2">
    <source>
        <dbReference type="ARBA" id="ARBA00022475"/>
    </source>
</evidence>
<feature type="transmembrane region" description="Helical" evidence="6">
    <location>
        <begin position="288"/>
        <end position="307"/>
    </location>
</feature>
<gene>
    <name evidence="7" type="ORF">DFQ05_2595</name>
</gene>
<keyword evidence="7" id="KW-0808">Transferase</keyword>
<proteinExistence type="predicted"/>
<keyword evidence="8" id="KW-1185">Reference proteome</keyword>
<dbReference type="GO" id="GO:0016765">
    <property type="term" value="F:transferase activity, transferring alkyl or aryl (other than methyl) groups"/>
    <property type="evidence" value="ECO:0007669"/>
    <property type="project" value="InterPro"/>
</dbReference>
<dbReference type="Pfam" id="PF01040">
    <property type="entry name" value="UbiA"/>
    <property type="match status" value="1"/>
</dbReference>
<dbReference type="RefSeq" id="WP_132705909.1">
    <property type="nucleotide sequence ID" value="NZ_SMGI01000005.1"/>
</dbReference>
<dbReference type="GO" id="GO:0016020">
    <property type="term" value="C:membrane"/>
    <property type="evidence" value="ECO:0007669"/>
    <property type="project" value="UniProtKB-SubCell"/>
</dbReference>
<evidence type="ECO:0000256" key="3">
    <source>
        <dbReference type="ARBA" id="ARBA00022692"/>
    </source>
</evidence>
<evidence type="ECO:0000313" key="7">
    <source>
        <dbReference type="EMBL" id="TCK64856.1"/>
    </source>
</evidence>
<dbReference type="AlphaFoldDB" id="A0A4R1KJ83"/>
<evidence type="ECO:0000313" key="8">
    <source>
        <dbReference type="Proteomes" id="UP000295714"/>
    </source>
</evidence>
<keyword evidence="3 6" id="KW-0812">Transmembrane</keyword>
<dbReference type="InterPro" id="IPR044878">
    <property type="entry name" value="UbiA_sf"/>
</dbReference>
<keyword evidence="4 6" id="KW-1133">Transmembrane helix</keyword>
<feature type="transmembrane region" description="Helical" evidence="6">
    <location>
        <begin position="44"/>
        <end position="63"/>
    </location>
</feature>
<evidence type="ECO:0000256" key="1">
    <source>
        <dbReference type="ARBA" id="ARBA00004141"/>
    </source>
</evidence>
<dbReference type="EMBL" id="SMGI01000005">
    <property type="protein sequence ID" value="TCK64856.1"/>
    <property type="molecule type" value="Genomic_DNA"/>
</dbReference>
<feature type="transmembrane region" description="Helical" evidence="6">
    <location>
        <begin position="140"/>
        <end position="164"/>
    </location>
</feature>
<dbReference type="InterPro" id="IPR000537">
    <property type="entry name" value="UbiA_prenyltransferase"/>
</dbReference>
<dbReference type="PANTHER" id="PTHR42723:SF1">
    <property type="entry name" value="CHLOROPHYLL SYNTHASE, CHLOROPLASTIC"/>
    <property type="match status" value="1"/>
</dbReference>
<accession>A0A4R1KJ83</accession>
<feature type="transmembrane region" description="Helical" evidence="6">
    <location>
        <begin position="228"/>
        <end position="245"/>
    </location>
</feature>
<evidence type="ECO:0000256" key="4">
    <source>
        <dbReference type="ARBA" id="ARBA00022989"/>
    </source>
</evidence>